<keyword evidence="2 7" id="KW-0813">Transport</keyword>
<reference evidence="9 10" key="1">
    <citation type="journal article" date="2019" name="Nat. Microbiol.">
        <title>Mediterranean grassland soil C-N compound turnover is dependent on rainfall and depth, and is mediated by genomically divergent microorganisms.</title>
        <authorList>
            <person name="Diamond S."/>
            <person name="Andeer P.F."/>
            <person name="Li Z."/>
            <person name="Crits-Christoph A."/>
            <person name="Burstein D."/>
            <person name="Anantharaman K."/>
            <person name="Lane K.R."/>
            <person name="Thomas B.C."/>
            <person name="Pan C."/>
            <person name="Northen T.R."/>
            <person name="Banfield J.F."/>
        </authorList>
    </citation>
    <scope>NUCLEOTIDE SEQUENCE [LARGE SCALE GENOMIC DNA]</scope>
    <source>
        <strain evidence="9">NP_3</strain>
    </source>
</reference>
<evidence type="ECO:0000256" key="7">
    <source>
        <dbReference type="RuleBase" id="RU363032"/>
    </source>
</evidence>
<dbReference type="AlphaFoldDB" id="A0A537JZG5"/>
<feature type="transmembrane region" description="Helical" evidence="7">
    <location>
        <begin position="135"/>
        <end position="160"/>
    </location>
</feature>
<feature type="transmembrane region" description="Helical" evidence="7">
    <location>
        <begin position="191"/>
        <end position="209"/>
    </location>
</feature>
<dbReference type="Pfam" id="PF19300">
    <property type="entry name" value="BPD_transp_1_N"/>
    <property type="match status" value="1"/>
</dbReference>
<feature type="domain" description="ABC transmembrane type-1" evidence="8">
    <location>
        <begin position="96"/>
        <end position="314"/>
    </location>
</feature>
<comment type="subcellular location">
    <subcellularLocation>
        <location evidence="1 7">Cell membrane</location>
        <topology evidence="1 7">Multi-pass membrane protein</topology>
    </subcellularLocation>
</comment>
<sequence length="324" mass="35797">MSRYLLRRVMQSGPLLVLISVAVFVLINIVPGGPTAAYENNPRLTSEDLARIERELGLDQPIHVRYLHWLGALLRGDWGYSLVSRRPVLTEIGERLPNTIYLLGVTFLVTMALAIPAGMLSAVRQYSLFDHATTTLAFMGQSVPIFWFGLVLIIVFHATLRNPLTGAPLLPGGGMYTLGAPFSVWDRIDHLLLPVAMLTLATAAQYIRYMRASMLEVIHEDYIRTARAKGAGGRRVIWTHAFKNAALPLVTIVALDLPTLFSGALFTETIFSWPGMGRLFFDSALRFDYALLMGIIIVNAALIILSNLAADLVYGALDPRIKYG</sequence>
<feature type="transmembrane region" description="Helical" evidence="7">
    <location>
        <begin position="100"/>
        <end position="123"/>
    </location>
</feature>
<comment type="similarity">
    <text evidence="7">Belongs to the binding-protein-dependent transport system permease family.</text>
</comment>
<evidence type="ECO:0000256" key="1">
    <source>
        <dbReference type="ARBA" id="ARBA00004651"/>
    </source>
</evidence>
<evidence type="ECO:0000313" key="10">
    <source>
        <dbReference type="Proteomes" id="UP000318509"/>
    </source>
</evidence>
<dbReference type="PANTHER" id="PTHR30465:SF0">
    <property type="entry name" value="OLIGOPEPTIDE TRANSPORT SYSTEM PERMEASE PROTEIN APPB"/>
    <property type="match status" value="1"/>
</dbReference>
<dbReference type="PROSITE" id="PS50928">
    <property type="entry name" value="ABC_TM1"/>
    <property type="match status" value="1"/>
</dbReference>
<dbReference type="CDD" id="cd06261">
    <property type="entry name" value="TM_PBP2"/>
    <property type="match status" value="1"/>
</dbReference>
<protein>
    <submittedName>
        <fullName evidence="9">ABC transporter permease</fullName>
    </submittedName>
</protein>
<organism evidence="9 10">
    <name type="scientific">Candidatus Segetimicrobium genomatis</name>
    <dbReference type="NCBI Taxonomy" id="2569760"/>
    <lineage>
        <taxon>Bacteria</taxon>
        <taxon>Bacillati</taxon>
        <taxon>Candidatus Sysuimicrobiota</taxon>
        <taxon>Candidatus Sysuimicrobiia</taxon>
        <taxon>Candidatus Sysuimicrobiales</taxon>
        <taxon>Candidatus Segetimicrobiaceae</taxon>
        <taxon>Candidatus Segetimicrobium</taxon>
    </lineage>
</organism>
<dbReference type="GO" id="GO:0005886">
    <property type="term" value="C:plasma membrane"/>
    <property type="evidence" value="ECO:0007669"/>
    <property type="project" value="UniProtKB-SubCell"/>
</dbReference>
<keyword evidence="3" id="KW-1003">Cell membrane</keyword>
<dbReference type="PANTHER" id="PTHR30465">
    <property type="entry name" value="INNER MEMBRANE ABC TRANSPORTER"/>
    <property type="match status" value="1"/>
</dbReference>
<dbReference type="Pfam" id="PF00528">
    <property type="entry name" value="BPD_transp_1"/>
    <property type="match status" value="1"/>
</dbReference>
<evidence type="ECO:0000313" key="9">
    <source>
        <dbReference type="EMBL" id="TMI88929.1"/>
    </source>
</evidence>
<evidence type="ECO:0000256" key="5">
    <source>
        <dbReference type="ARBA" id="ARBA00022989"/>
    </source>
</evidence>
<keyword evidence="4 7" id="KW-0812">Transmembrane</keyword>
<proteinExistence type="inferred from homology"/>
<evidence type="ECO:0000256" key="3">
    <source>
        <dbReference type="ARBA" id="ARBA00022475"/>
    </source>
</evidence>
<dbReference type="Proteomes" id="UP000318509">
    <property type="component" value="Unassembled WGS sequence"/>
</dbReference>
<name>A0A537JZG5_9BACT</name>
<dbReference type="Gene3D" id="1.10.3720.10">
    <property type="entry name" value="MetI-like"/>
    <property type="match status" value="1"/>
</dbReference>
<evidence type="ECO:0000256" key="2">
    <source>
        <dbReference type="ARBA" id="ARBA00022448"/>
    </source>
</evidence>
<gene>
    <name evidence="9" type="ORF">E6H00_11245</name>
</gene>
<dbReference type="GO" id="GO:0055085">
    <property type="term" value="P:transmembrane transport"/>
    <property type="evidence" value="ECO:0007669"/>
    <property type="project" value="InterPro"/>
</dbReference>
<dbReference type="InterPro" id="IPR035906">
    <property type="entry name" value="MetI-like_sf"/>
</dbReference>
<evidence type="ECO:0000259" key="8">
    <source>
        <dbReference type="PROSITE" id="PS50928"/>
    </source>
</evidence>
<dbReference type="EMBL" id="VBAK01000132">
    <property type="protein sequence ID" value="TMI88929.1"/>
    <property type="molecule type" value="Genomic_DNA"/>
</dbReference>
<evidence type="ECO:0000256" key="6">
    <source>
        <dbReference type="ARBA" id="ARBA00023136"/>
    </source>
</evidence>
<accession>A0A537JZG5</accession>
<keyword evidence="5 7" id="KW-1133">Transmembrane helix</keyword>
<feature type="transmembrane region" description="Helical" evidence="7">
    <location>
        <begin position="245"/>
        <end position="267"/>
    </location>
</feature>
<dbReference type="InterPro" id="IPR000515">
    <property type="entry name" value="MetI-like"/>
</dbReference>
<keyword evidence="6 7" id="KW-0472">Membrane</keyword>
<comment type="caution">
    <text evidence="9">The sequence shown here is derived from an EMBL/GenBank/DDBJ whole genome shotgun (WGS) entry which is preliminary data.</text>
</comment>
<dbReference type="InterPro" id="IPR045621">
    <property type="entry name" value="BPD_transp_1_N"/>
</dbReference>
<dbReference type="SUPFAM" id="SSF161098">
    <property type="entry name" value="MetI-like"/>
    <property type="match status" value="1"/>
</dbReference>
<feature type="transmembrane region" description="Helical" evidence="7">
    <location>
        <begin position="287"/>
        <end position="314"/>
    </location>
</feature>
<evidence type="ECO:0000256" key="4">
    <source>
        <dbReference type="ARBA" id="ARBA00022692"/>
    </source>
</evidence>